<dbReference type="KEGG" id="zju:107424324"/>
<dbReference type="Pfam" id="PF03087">
    <property type="entry name" value="BPS1"/>
    <property type="match status" value="1"/>
</dbReference>
<dbReference type="InterPro" id="IPR004320">
    <property type="entry name" value="BPS1_pln"/>
</dbReference>
<dbReference type="Proteomes" id="UP001652623">
    <property type="component" value="Chromosome 7"/>
</dbReference>
<dbReference type="GeneID" id="107424324"/>
<sequence length="307" mass="33774">MAISSSLPVVVHPPVRSISLPTREHPSSIQVEALLNHLKSCQFSLVSTPVRFAAETIQTGLVGLADLYTCLEEFITQQALLPNGHGNVVLVEEALDGSITLLDTCNIAREILLTMNEHVQRLQSALRRKGRDSSIETSIHAYISYRKNAKKEIIKCLAALKRMDRSNINSSSPLLDLDHQPSMVAKILRETSTITISIFRALLEFLSVPATKTKAGGWSMISKLMPIRSSSSSEKEKKIGNLVGGLDFALYSLVGNLQSTDTRAEVEMAQRMLETFSLTSEGIVGGLDCMFRCLVQHRVSLLNILTQ</sequence>
<protein>
    <submittedName>
        <fullName evidence="2">Uncharacterized protein LOC107424324</fullName>
    </submittedName>
</protein>
<dbReference type="PANTHER" id="PTHR33070">
    <property type="entry name" value="OS06G0725500 PROTEIN"/>
    <property type="match status" value="1"/>
</dbReference>
<evidence type="ECO:0000313" key="2">
    <source>
        <dbReference type="RefSeq" id="XP_015889579.1"/>
    </source>
</evidence>
<organism evidence="1 2">
    <name type="scientific">Ziziphus jujuba</name>
    <name type="common">Chinese jujube</name>
    <name type="synonym">Ziziphus sativa</name>
    <dbReference type="NCBI Taxonomy" id="326968"/>
    <lineage>
        <taxon>Eukaryota</taxon>
        <taxon>Viridiplantae</taxon>
        <taxon>Streptophyta</taxon>
        <taxon>Embryophyta</taxon>
        <taxon>Tracheophyta</taxon>
        <taxon>Spermatophyta</taxon>
        <taxon>Magnoliopsida</taxon>
        <taxon>eudicotyledons</taxon>
        <taxon>Gunneridae</taxon>
        <taxon>Pentapetalae</taxon>
        <taxon>rosids</taxon>
        <taxon>fabids</taxon>
        <taxon>Rosales</taxon>
        <taxon>Rhamnaceae</taxon>
        <taxon>Paliureae</taxon>
        <taxon>Ziziphus</taxon>
    </lineage>
</organism>
<dbReference type="GO" id="GO:0048364">
    <property type="term" value="P:root development"/>
    <property type="evidence" value="ECO:0007669"/>
    <property type="project" value="InterPro"/>
</dbReference>
<name>A0A6P4A7L3_ZIZJJ</name>
<dbReference type="RefSeq" id="XP_015889579.1">
    <property type="nucleotide sequence ID" value="XM_016034093.4"/>
</dbReference>
<evidence type="ECO:0000313" key="1">
    <source>
        <dbReference type="Proteomes" id="UP001652623"/>
    </source>
</evidence>
<keyword evidence="1" id="KW-1185">Reference proteome</keyword>
<dbReference type="PANTHER" id="PTHR33070:SF75">
    <property type="entry name" value="SELECTION_UPKEEP OF INTRAEPITHELIAL T-CELLS PROTEIN"/>
    <property type="match status" value="1"/>
</dbReference>
<dbReference type="InParanoid" id="A0A6P4A7L3"/>
<proteinExistence type="predicted"/>
<accession>A0A6P4A7L3</accession>
<gene>
    <name evidence="2" type="primary">LOC107424324</name>
</gene>
<reference evidence="2" key="1">
    <citation type="submission" date="2025-08" db="UniProtKB">
        <authorList>
            <consortium name="RefSeq"/>
        </authorList>
    </citation>
    <scope>IDENTIFICATION</scope>
    <source>
        <tissue evidence="2">Seedling</tissue>
    </source>
</reference>
<dbReference type="AlphaFoldDB" id="A0A6P4A7L3"/>
<dbReference type="GO" id="GO:0048367">
    <property type="term" value="P:shoot system development"/>
    <property type="evidence" value="ECO:0007669"/>
    <property type="project" value="InterPro"/>
</dbReference>